<evidence type="ECO:0000256" key="1">
    <source>
        <dbReference type="SAM" id="Phobius"/>
    </source>
</evidence>
<feature type="transmembrane region" description="Helical" evidence="1">
    <location>
        <begin position="92"/>
        <end position="110"/>
    </location>
</feature>
<sequence length="274" mass="31301">MENNEILDLLEQEYLQEYRKIQNRLLKKIRESSYLNVELHDIANQLYTAQLRSLQPQAIYNGDEAAFINGIVRSVPEPLLLKNKKSKAGNRAVICILVAVIIMISFYAISRSVAIDDQRKAMGYLQESSNYRTMQQEIKEEAVYTFQLKDVSSNEGQKVYESEGNTIYLSDVEEETDAYLIYFEASGEFSTQGGSIVSVVSHDIEKKHKAYELEGSVNVLLDDGSQELPWMYLSVNKTKNKDEYGFRLSKSLVAGRSSVKLQLKDLVKTTWTHK</sequence>
<dbReference type="OrthoDB" id="1650119at2"/>
<dbReference type="EMBL" id="QVEV01000007">
    <property type="protein sequence ID" value="RGC16756.1"/>
    <property type="molecule type" value="Genomic_DNA"/>
</dbReference>
<comment type="caution">
    <text evidence="2">The sequence shown here is derived from an EMBL/GenBank/DDBJ whole genome shotgun (WGS) entry which is preliminary data.</text>
</comment>
<dbReference type="Proteomes" id="UP000260025">
    <property type="component" value="Unassembled WGS sequence"/>
</dbReference>
<proteinExistence type="predicted"/>
<evidence type="ECO:0008006" key="4">
    <source>
        <dbReference type="Google" id="ProtNLM"/>
    </source>
</evidence>
<dbReference type="AlphaFoldDB" id="A0A3E2VZ47"/>
<name>A0A3E2VZ47_CLOIN</name>
<protein>
    <recommendedName>
        <fullName evidence="4">DUF4367 domain-containing protein</fullName>
    </recommendedName>
</protein>
<keyword evidence="1" id="KW-0472">Membrane</keyword>
<gene>
    <name evidence="2" type="ORF">DXA38_06895</name>
</gene>
<accession>A0A3E2VZ47</accession>
<evidence type="ECO:0000313" key="2">
    <source>
        <dbReference type="EMBL" id="RGC16756.1"/>
    </source>
</evidence>
<organism evidence="2 3">
    <name type="scientific">Clostridium innocuum</name>
    <dbReference type="NCBI Taxonomy" id="1522"/>
    <lineage>
        <taxon>Bacteria</taxon>
        <taxon>Bacillati</taxon>
        <taxon>Bacillota</taxon>
        <taxon>Clostridia</taxon>
        <taxon>Eubacteriales</taxon>
        <taxon>Clostridiaceae</taxon>
        <taxon>Clostridium</taxon>
    </lineage>
</organism>
<reference evidence="2 3" key="1">
    <citation type="submission" date="2018-08" db="EMBL/GenBank/DDBJ databases">
        <title>A genome reference for cultivated species of the human gut microbiota.</title>
        <authorList>
            <person name="Zou Y."/>
            <person name="Xue W."/>
            <person name="Luo G."/>
        </authorList>
    </citation>
    <scope>NUCLEOTIDE SEQUENCE [LARGE SCALE GENOMIC DNA]</scope>
    <source>
        <strain evidence="2 3">OF01-2LB</strain>
    </source>
</reference>
<keyword evidence="1" id="KW-0812">Transmembrane</keyword>
<dbReference type="RefSeq" id="WP_117442520.1">
    <property type="nucleotide sequence ID" value="NZ_JAJFEN010000038.1"/>
</dbReference>
<keyword evidence="1" id="KW-1133">Transmembrane helix</keyword>
<evidence type="ECO:0000313" key="3">
    <source>
        <dbReference type="Proteomes" id="UP000260025"/>
    </source>
</evidence>